<feature type="zinc finger region" description="C3H1-type" evidence="6">
    <location>
        <begin position="192"/>
        <end position="214"/>
    </location>
</feature>
<feature type="compositionally biased region" description="Polar residues" evidence="7">
    <location>
        <begin position="296"/>
        <end position="314"/>
    </location>
</feature>
<feature type="region of interest" description="Disordered" evidence="7">
    <location>
        <begin position="564"/>
        <end position="589"/>
    </location>
</feature>
<feature type="compositionally biased region" description="Polar residues" evidence="7">
    <location>
        <begin position="619"/>
        <end position="628"/>
    </location>
</feature>
<dbReference type="GO" id="GO:0005634">
    <property type="term" value="C:nucleus"/>
    <property type="evidence" value="ECO:0007669"/>
    <property type="project" value="TreeGrafter"/>
</dbReference>
<feature type="compositionally biased region" description="Basic and acidic residues" evidence="7">
    <location>
        <begin position="333"/>
        <end position="367"/>
    </location>
</feature>
<accession>A0A672YHD6</accession>
<keyword evidence="3" id="KW-0677">Repeat</keyword>
<keyword evidence="4 6" id="KW-0863">Zinc-finger</keyword>
<feature type="region of interest" description="Disordered" evidence="7">
    <location>
        <begin position="501"/>
        <end position="544"/>
    </location>
</feature>
<protein>
    <submittedName>
        <fullName evidence="9">Uncharacterized LOC115426401</fullName>
    </submittedName>
</protein>
<feature type="region of interest" description="Disordered" evidence="7">
    <location>
        <begin position="292"/>
        <end position="314"/>
    </location>
</feature>
<evidence type="ECO:0000256" key="7">
    <source>
        <dbReference type="SAM" id="MobiDB-lite"/>
    </source>
</evidence>
<dbReference type="Pfam" id="PF22623">
    <property type="entry name" value="zf-CCCH_9"/>
    <property type="match status" value="1"/>
</dbReference>
<evidence type="ECO:0000256" key="6">
    <source>
        <dbReference type="PROSITE-ProRule" id="PRU00723"/>
    </source>
</evidence>
<gene>
    <name evidence="9" type="primary">LOC115426401</name>
</gene>
<evidence type="ECO:0000256" key="5">
    <source>
        <dbReference type="ARBA" id="ARBA00022833"/>
    </source>
</evidence>
<dbReference type="Pfam" id="PF14608">
    <property type="entry name" value="zf-CCCH_2"/>
    <property type="match status" value="1"/>
</dbReference>
<feature type="domain" description="C3H1-type" evidence="8">
    <location>
        <begin position="240"/>
        <end position="267"/>
    </location>
</feature>
<keyword evidence="10" id="KW-1185">Reference proteome</keyword>
<feature type="region of interest" description="Disordered" evidence="7">
    <location>
        <begin position="83"/>
        <end position="168"/>
    </location>
</feature>
<evidence type="ECO:0000313" key="9">
    <source>
        <dbReference type="Ensembl" id="ENSSORP00005003954.1"/>
    </source>
</evidence>
<feature type="region of interest" description="Disordered" evidence="7">
    <location>
        <begin position="660"/>
        <end position="699"/>
    </location>
</feature>
<dbReference type="Pfam" id="PF18345">
    <property type="entry name" value="zf_CCCH_4"/>
    <property type="match status" value="1"/>
</dbReference>
<reference evidence="9" key="2">
    <citation type="submission" date="2025-08" db="UniProtKB">
        <authorList>
            <consortium name="Ensembl"/>
        </authorList>
    </citation>
    <scope>IDENTIFICATION</scope>
</reference>
<dbReference type="PROSITE" id="PS50103">
    <property type="entry name" value="ZF_C3H1"/>
    <property type="match status" value="3"/>
</dbReference>
<dbReference type="InterPro" id="IPR000571">
    <property type="entry name" value="Znf_CCCH"/>
</dbReference>
<feature type="domain" description="C3H1-type" evidence="8">
    <location>
        <begin position="192"/>
        <end position="214"/>
    </location>
</feature>
<dbReference type="InterPro" id="IPR054361">
    <property type="entry name" value="Znf-CCCH_ZC3H4/6/8"/>
</dbReference>
<evidence type="ECO:0000256" key="2">
    <source>
        <dbReference type="ARBA" id="ARBA00022723"/>
    </source>
</evidence>
<feature type="compositionally biased region" description="Polar residues" evidence="7">
    <location>
        <begin position="565"/>
        <end position="577"/>
    </location>
</feature>
<feature type="zinc finger region" description="C3H1-type" evidence="6">
    <location>
        <begin position="217"/>
        <end position="239"/>
    </location>
</feature>
<reference evidence="9" key="3">
    <citation type="submission" date="2025-09" db="UniProtKB">
        <authorList>
            <consortium name="Ensembl"/>
        </authorList>
    </citation>
    <scope>IDENTIFICATION</scope>
</reference>
<name>A0A672YHD6_9TELE</name>
<dbReference type="PANTHER" id="PTHR13119">
    <property type="entry name" value="ZINC FINGER CCCH DOMAIN-CONTAINING PROTEI"/>
    <property type="match status" value="1"/>
</dbReference>
<dbReference type="Gene3D" id="4.10.1000.10">
    <property type="entry name" value="Zinc finger, CCCH-type"/>
    <property type="match status" value="1"/>
</dbReference>
<feature type="region of interest" description="Disordered" evidence="7">
    <location>
        <begin position="26"/>
        <end position="69"/>
    </location>
</feature>
<keyword evidence="5 6" id="KW-0862">Zinc</keyword>
<keyword evidence="1" id="KW-0597">Phosphoprotein</keyword>
<dbReference type="Proteomes" id="UP000472271">
    <property type="component" value="Chromosome 1"/>
</dbReference>
<dbReference type="PANTHER" id="PTHR13119:SF23">
    <property type="entry name" value="ZINC FINGER CCCH DOMAIN-CONTAINING PROTEIN 4"/>
    <property type="match status" value="1"/>
</dbReference>
<evidence type="ECO:0000259" key="8">
    <source>
        <dbReference type="PROSITE" id="PS50103"/>
    </source>
</evidence>
<keyword evidence="2 6" id="KW-0479">Metal-binding</keyword>
<organism evidence="9 10">
    <name type="scientific">Sphaeramia orbicularis</name>
    <name type="common">orbiculate cardinalfish</name>
    <dbReference type="NCBI Taxonomy" id="375764"/>
    <lineage>
        <taxon>Eukaryota</taxon>
        <taxon>Metazoa</taxon>
        <taxon>Chordata</taxon>
        <taxon>Craniata</taxon>
        <taxon>Vertebrata</taxon>
        <taxon>Euteleostomi</taxon>
        <taxon>Actinopterygii</taxon>
        <taxon>Neopterygii</taxon>
        <taxon>Teleostei</taxon>
        <taxon>Neoteleostei</taxon>
        <taxon>Acanthomorphata</taxon>
        <taxon>Gobiaria</taxon>
        <taxon>Kurtiformes</taxon>
        <taxon>Apogonoidei</taxon>
        <taxon>Apogonidae</taxon>
        <taxon>Apogoninae</taxon>
        <taxon>Sphaeramia</taxon>
    </lineage>
</organism>
<dbReference type="Ensembl" id="ENSSORT00005004072.1">
    <property type="protein sequence ID" value="ENSSORP00005003954.1"/>
    <property type="gene ID" value="ENSSORG00005002414.1"/>
</dbReference>
<feature type="compositionally biased region" description="Basic and acidic residues" evidence="7">
    <location>
        <begin position="86"/>
        <end position="103"/>
    </location>
</feature>
<proteinExistence type="predicted"/>
<feature type="region of interest" description="Disordered" evidence="7">
    <location>
        <begin position="619"/>
        <end position="647"/>
    </location>
</feature>
<dbReference type="InterPro" id="IPR045124">
    <property type="entry name" value="Su(sable)-like"/>
</dbReference>
<evidence type="ECO:0000256" key="4">
    <source>
        <dbReference type="ARBA" id="ARBA00022771"/>
    </source>
</evidence>
<dbReference type="AlphaFoldDB" id="A0A672YHD6"/>
<dbReference type="GO" id="GO:0003723">
    <property type="term" value="F:RNA binding"/>
    <property type="evidence" value="ECO:0007669"/>
    <property type="project" value="InterPro"/>
</dbReference>
<dbReference type="SMART" id="SM00356">
    <property type="entry name" value="ZnF_C3H1"/>
    <property type="match status" value="3"/>
</dbReference>
<feature type="compositionally biased region" description="Low complexity" evidence="7">
    <location>
        <begin position="720"/>
        <end position="733"/>
    </location>
</feature>
<evidence type="ECO:0000256" key="1">
    <source>
        <dbReference type="ARBA" id="ARBA00022553"/>
    </source>
</evidence>
<dbReference type="GO" id="GO:0008270">
    <property type="term" value="F:zinc ion binding"/>
    <property type="evidence" value="ECO:0007669"/>
    <property type="project" value="UniProtKB-KW"/>
</dbReference>
<feature type="region of interest" description="Disordered" evidence="7">
    <location>
        <begin position="328"/>
        <end position="370"/>
    </location>
</feature>
<dbReference type="GO" id="GO:0045892">
    <property type="term" value="P:negative regulation of DNA-templated transcription"/>
    <property type="evidence" value="ECO:0007669"/>
    <property type="project" value="InterPro"/>
</dbReference>
<dbReference type="InterPro" id="IPR036855">
    <property type="entry name" value="Znf_CCCH_sf"/>
</dbReference>
<evidence type="ECO:0000256" key="3">
    <source>
        <dbReference type="ARBA" id="ARBA00022737"/>
    </source>
</evidence>
<feature type="compositionally biased region" description="Polar residues" evidence="7">
    <location>
        <begin position="764"/>
        <end position="773"/>
    </location>
</feature>
<feature type="domain" description="C3H1-type" evidence="8">
    <location>
        <begin position="217"/>
        <end position="239"/>
    </location>
</feature>
<dbReference type="SUPFAM" id="SSF90229">
    <property type="entry name" value="CCCH zinc finger"/>
    <property type="match status" value="2"/>
</dbReference>
<evidence type="ECO:0000313" key="10">
    <source>
        <dbReference type="Proteomes" id="UP000472271"/>
    </source>
</evidence>
<feature type="compositionally biased region" description="Basic residues" evidence="7">
    <location>
        <begin position="124"/>
        <end position="134"/>
    </location>
</feature>
<feature type="compositionally biased region" description="Polar residues" evidence="7">
    <location>
        <begin position="509"/>
        <end position="520"/>
    </location>
</feature>
<dbReference type="InParanoid" id="A0A672YHD6"/>
<sequence length="881" mass="98505">MAFSNLFASLSAVSEDVRTSCQPALKQMDKAENGQRGRGRKRKNPNEQTGSCRKRQHFSNQTAGIYNAKEGMKAEDYQRHMTNNEFKTDSFRRQVEKNNRDTPKVNNMGQKDQTKNNQYVNKQHQQKKMKRKQRNLSQQTNGRNEHRQTRQTARKGGPGGRSENIKKEFPKKRFMTQEFKEQNALEVDGRLLCQHFLWGRCIKGDLCQLEHVQGYNGLIKEVCKFYVQGFCLKGDSCPYMHKSFPCKFFHKHGRCNRGDCKFSHEPLTDVTEKLLDEAIKRSNDLIELVKKAEQESAGQSENTQGSEITETNTTADWFIQPVRPNFYSSSEVNTEKETGQRKDLLHPTEDDSPPHLADDDQPHESPPKEPVCYSVEAVLGPQLFKPFRGLFTTPSSDFASGSPNQSEAPYSVSAVLKSFKSGDSESFSLSCEPPFGQTVLSTLKTEPKQVSDPILCSEKKCEPVHFQEKTYKSLLSKKVNTNMCPGLTVGSGDKEQCGALAESLKPAQRPTSDVKSQMHVSASAEIEGGVKEGPVSEGGSSFNQRKDKNFLSFDAAGTADCNDESLPSNSFTQTSTPKPHLSDSSSSIKPFCPSSIFRESKCRDVSTRTTDAENCLSNLPTEIHQNPNHGVKQHHPTELSCRNSRSSKTPTAAFRSLFATPITSTLQPGPRDLDQSGFPAPSEPEDNRDKNTTPNPSATSFISLFATPLRESATSLPHLQSQSSFSRTSSCFREANQRSDPRAPHSSDPKLRSPVEPLPDRTTARISHQTRSPNPKKKNEDGPAELIIQPKRQVVNSAHTLTSDSCSETSKSRTPQTQIQFSSDKEAVLTRSVLRSLFLHLSPYQQDGPQQGSIPSGLLELLKYICFQRPMLLFFFDRIII</sequence>
<reference evidence="9" key="1">
    <citation type="submission" date="2019-06" db="EMBL/GenBank/DDBJ databases">
        <authorList>
            <consortium name="Wellcome Sanger Institute Data Sharing"/>
        </authorList>
    </citation>
    <scope>NUCLEOTIDE SEQUENCE [LARGE SCALE GENOMIC DNA]</scope>
</reference>
<feature type="region of interest" description="Disordered" evidence="7">
    <location>
        <begin position="713"/>
        <end position="788"/>
    </location>
</feature>
<feature type="compositionally biased region" description="Polar residues" evidence="7">
    <location>
        <begin position="104"/>
        <end position="121"/>
    </location>
</feature>
<feature type="zinc finger region" description="C3H1-type" evidence="6">
    <location>
        <begin position="240"/>
        <end position="267"/>
    </location>
</feature>
<feature type="compositionally biased region" description="Basic and acidic residues" evidence="7">
    <location>
        <begin position="735"/>
        <end position="763"/>
    </location>
</feature>